<protein>
    <submittedName>
        <fullName evidence="3">Transcriptional regulator</fullName>
    </submittedName>
</protein>
<evidence type="ECO:0000313" key="3">
    <source>
        <dbReference type="EMBL" id="RAM03837.1"/>
    </source>
</evidence>
<dbReference type="Proteomes" id="UP000293902">
    <property type="component" value="Chromosome"/>
</dbReference>
<reference evidence="2 5" key="2">
    <citation type="submission" date="2019-02" db="EMBL/GenBank/DDBJ databases">
        <title>Complete genome sequence of Desulfobacter hydrogenophilus AcRS1.</title>
        <authorList>
            <person name="Marietou A."/>
            <person name="Lund M.B."/>
            <person name="Marshall I.P.G."/>
            <person name="Schreiber L."/>
            <person name="Jorgensen B."/>
        </authorList>
    </citation>
    <scope>NUCLEOTIDE SEQUENCE [LARGE SCALE GENOMIC DNA]</scope>
    <source>
        <strain evidence="2 5">AcRS1</strain>
    </source>
</reference>
<evidence type="ECO:0000256" key="1">
    <source>
        <dbReference type="SAM" id="Coils"/>
    </source>
</evidence>
<evidence type="ECO:0000313" key="4">
    <source>
        <dbReference type="Proteomes" id="UP000248798"/>
    </source>
</evidence>
<proteinExistence type="predicted"/>
<dbReference type="Gene3D" id="1.10.10.10">
    <property type="entry name" value="Winged helix-like DNA-binding domain superfamily/Winged helix DNA-binding domain"/>
    <property type="match status" value="1"/>
</dbReference>
<keyword evidence="1" id="KW-0175">Coiled coil</keyword>
<dbReference type="EMBL" id="QLNI01000002">
    <property type="protein sequence ID" value="RAM03837.1"/>
    <property type="molecule type" value="Genomic_DNA"/>
</dbReference>
<dbReference type="EMBL" id="CP036313">
    <property type="protein sequence ID" value="QBH15648.1"/>
    <property type="molecule type" value="Genomic_DNA"/>
</dbReference>
<sequence length="341" mass="39821">MGTLANRTNVCYRTIERHIKTLKEAKLITAVKEEINGWTETVYYFLAHPGIVKFRELRAGKAKPQLSKPVETPKRCQTETAPEIEPQIEQKTPKNSYLEIDQECHAADRQNVGNLSDHTVDRLYINTPPLPHYSESVQDRQEPATWAKIRESIISKDQLNLAAKYLPCLVAEIENGSVILSGPNKIALQRIEKHYGQTIKENFSFFGVKTIVFNVYSEELQRKKDEEQKQQDQLQLQLQKIQQQRILAEKQLQEAELNSLPLKKQFDVVLNQYPRQTGQWQAWMNFKKLVRAGELPKTSKLLQIILKNKMSHDWQRDNGRWIPGLSKFLKERRWLDYGEWT</sequence>
<dbReference type="SUPFAM" id="SSF46785">
    <property type="entry name" value="Winged helix' DNA-binding domain"/>
    <property type="match status" value="1"/>
</dbReference>
<dbReference type="InterPro" id="IPR036390">
    <property type="entry name" value="WH_DNA-bd_sf"/>
</dbReference>
<dbReference type="InterPro" id="IPR038454">
    <property type="entry name" value="DnaA_N_sf"/>
</dbReference>
<dbReference type="Gene3D" id="3.30.300.180">
    <property type="match status" value="1"/>
</dbReference>
<keyword evidence="5" id="KW-1185">Reference proteome</keyword>
<name>A0A328FLC3_9BACT</name>
<dbReference type="InterPro" id="IPR036388">
    <property type="entry name" value="WH-like_DNA-bd_sf"/>
</dbReference>
<feature type="coiled-coil region" evidence="1">
    <location>
        <begin position="213"/>
        <end position="258"/>
    </location>
</feature>
<dbReference type="AlphaFoldDB" id="A0A328FLC3"/>
<reference evidence="3 4" key="1">
    <citation type="submission" date="2018-06" db="EMBL/GenBank/DDBJ databases">
        <title>Complete Genome Sequence of Desulfobacter hydrogenophilus (DSM3380).</title>
        <authorList>
            <person name="Marietou A."/>
            <person name="Schreiber L."/>
            <person name="Marshall I."/>
            <person name="Jorgensen B."/>
        </authorList>
    </citation>
    <scope>NUCLEOTIDE SEQUENCE [LARGE SCALE GENOMIC DNA]</scope>
    <source>
        <strain evidence="3 4">DSM 3380</strain>
    </source>
</reference>
<organism evidence="3 4">
    <name type="scientific">Desulfobacter hydrogenophilus</name>
    <dbReference type="NCBI Taxonomy" id="2291"/>
    <lineage>
        <taxon>Bacteria</taxon>
        <taxon>Pseudomonadati</taxon>
        <taxon>Thermodesulfobacteriota</taxon>
        <taxon>Desulfobacteria</taxon>
        <taxon>Desulfobacterales</taxon>
        <taxon>Desulfobacteraceae</taxon>
        <taxon>Desulfobacter</taxon>
    </lineage>
</organism>
<gene>
    <name evidence="3" type="ORF">DO021_01955</name>
    <name evidence="2" type="ORF">EYB58_18915</name>
</gene>
<evidence type="ECO:0000313" key="5">
    <source>
        <dbReference type="Proteomes" id="UP000293902"/>
    </source>
</evidence>
<evidence type="ECO:0000313" key="2">
    <source>
        <dbReference type="EMBL" id="QBH15648.1"/>
    </source>
</evidence>
<dbReference type="Proteomes" id="UP000248798">
    <property type="component" value="Unassembled WGS sequence"/>
</dbReference>
<accession>A0A328FLC3</accession>
<dbReference type="OrthoDB" id="5413708at2"/>